<comment type="caution">
    <text evidence="1">The sequence shown here is derived from an EMBL/GenBank/DDBJ whole genome shotgun (WGS) entry which is preliminary data.</text>
</comment>
<evidence type="ECO:0000313" key="1">
    <source>
        <dbReference type="EMBL" id="KIL35187.1"/>
    </source>
</evidence>
<protein>
    <recommendedName>
        <fullName evidence="3">Histidine kinase/HSP90-like ATPase domain-containing protein</fullName>
    </recommendedName>
</protein>
<organism evidence="1 2">
    <name type="scientific">Cohnella kolymensis</name>
    <dbReference type="NCBI Taxonomy" id="1590652"/>
    <lineage>
        <taxon>Bacteria</taxon>
        <taxon>Bacillati</taxon>
        <taxon>Bacillota</taxon>
        <taxon>Bacilli</taxon>
        <taxon>Bacillales</taxon>
        <taxon>Paenibacillaceae</taxon>
        <taxon>Cohnella</taxon>
    </lineage>
</organism>
<gene>
    <name evidence="1" type="ORF">SD71_16330</name>
</gene>
<proteinExistence type="predicted"/>
<evidence type="ECO:0000313" key="2">
    <source>
        <dbReference type="Proteomes" id="UP000054526"/>
    </source>
</evidence>
<dbReference type="Proteomes" id="UP000054526">
    <property type="component" value="Unassembled WGS sequence"/>
</dbReference>
<dbReference type="RefSeq" id="WP_041065343.1">
    <property type="nucleotide sequence ID" value="NZ_JXAL01000024.1"/>
</dbReference>
<reference evidence="1 2" key="1">
    <citation type="submission" date="2014-12" db="EMBL/GenBank/DDBJ databases">
        <title>Draft genome sequence of Cohnella kolymensis strain B-2846.</title>
        <authorList>
            <person name="Karlyshev A.V."/>
            <person name="Kudryashova E.B."/>
        </authorList>
    </citation>
    <scope>NUCLEOTIDE SEQUENCE [LARGE SCALE GENOMIC DNA]</scope>
    <source>
        <strain evidence="1 2">VKM B-2846</strain>
    </source>
</reference>
<name>A0ABR5A430_9BACL</name>
<evidence type="ECO:0008006" key="3">
    <source>
        <dbReference type="Google" id="ProtNLM"/>
    </source>
</evidence>
<accession>A0ABR5A430</accession>
<dbReference type="SUPFAM" id="SSF55874">
    <property type="entry name" value="ATPase domain of HSP90 chaperone/DNA topoisomerase II/histidine kinase"/>
    <property type="match status" value="1"/>
</dbReference>
<dbReference type="EMBL" id="JXAL01000024">
    <property type="protein sequence ID" value="KIL35187.1"/>
    <property type="molecule type" value="Genomic_DNA"/>
</dbReference>
<dbReference type="Gene3D" id="3.30.565.10">
    <property type="entry name" value="Histidine kinase-like ATPase, C-terminal domain"/>
    <property type="match status" value="1"/>
</dbReference>
<dbReference type="InterPro" id="IPR036890">
    <property type="entry name" value="HATPase_C_sf"/>
</dbReference>
<keyword evidence="2" id="KW-1185">Reference proteome</keyword>
<sequence>MYVIKLEEDELTSVLRQMQGILVHRDPDQSKLAVQLDFQNQIFISPLLLAVVSAFVEKLRLRHDVDVLCVNLSSVNADYISRMNFFDEVGFHYQEHFTRRKESGRFIPITRITESNYMSITSDLTKIIQQQWGGIDGSIVAALDWSIAEIIDNVFNHSETKIDGFVVAQHFPSRNRIDVTVVDGGMGIPKRLKSRAIYKDLSATEALDIAVEKDVTVDPEINKGAGLFYTKRIIQENRGTLRINSDKAQLRVTGKVKRVDDAPKWTGTIVHLRIRTNIIVDPEIIWGNTPESFDAIMNGDRDLW</sequence>